<name>I1P601_ORYGL</name>
<protein>
    <submittedName>
        <fullName evidence="2">Uncharacterized protein</fullName>
    </submittedName>
</protein>
<evidence type="ECO:0000256" key="1">
    <source>
        <dbReference type="SAM" id="MobiDB-lite"/>
    </source>
</evidence>
<dbReference type="EnsemblPlants" id="ORGLA02G0340700.1">
    <property type="protein sequence ID" value="ORGLA02G0340700.1"/>
    <property type="gene ID" value="ORGLA02G0340700"/>
</dbReference>
<dbReference type="Proteomes" id="UP000007306">
    <property type="component" value="Unassembled WGS sequence"/>
</dbReference>
<keyword evidence="3" id="KW-1185">Reference proteome</keyword>
<evidence type="ECO:0000313" key="3">
    <source>
        <dbReference type="Proteomes" id="UP000007306"/>
    </source>
</evidence>
<dbReference type="eggNOG" id="ENOG502R55Z">
    <property type="taxonomic scope" value="Eukaryota"/>
</dbReference>
<dbReference type="Gramene" id="ORGLA02G0340700.1">
    <property type="protein sequence ID" value="ORGLA02G0340700.1"/>
    <property type="gene ID" value="ORGLA02G0340700"/>
</dbReference>
<dbReference type="AlphaFoldDB" id="I1P601"/>
<evidence type="ECO:0000313" key="2">
    <source>
        <dbReference type="EnsemblPlants" id="ORGLA02G0340700.1"/>
    </source>
</evidence>
<reference evidence="3" key="2">
    <citation type="submission" date="2018-04" db="EMBL/GenBank/DDBJ databases">
        <title>OglaRS2 (Oryza glaberrima Reference Sequence Version 2).</title>
        <authorList>
            <person name="Zhang J."/>
            <person name="Kudrna D."/>
            <person name="Lee S."/>
            <person name="Talag J."/>
            <person name="Rajasekar S."/>
            <person name="Wing R.A."/>
        </authorList>
    </citation>
    <scope>NUCLEOTIDE SEQUENCE [LARGE SCALE GENOMIC DNA]</scope>
    <source>
        <strain evidence="3">cv. IRGC 96717</strain>
    </source>
</reference>
<proteinExistence type="predicted"/>
<dbReference type="HOGENOM" id="CLU_2405893_0_0_1"/>
<feature type="region of interest" description="Disordered" evidence="1">
    <location>
        <begin position="1"/>
        <end position="21"/>
    </location>
</feature>
<accession>I1P601</accession>
<organism evidence="2 3">
    <name type="scientific">Oryza glaberrima</name>
    <name type="common">African rice</name>
    <dbReference type="NCBI Taxonomy" id="4538"/>
    <lineage>
        <taxon>Eukaryota</taxon>
        <taxon>Viridiplantae</taxon>
        <taxon>Streptophyta</taxon>
        <taxon>Embryophyta</taxon>
        <taxon>Tracheophyta</taxon>
        <taxon>Spermatophyta</taxon>
        <taxon>Magnoliopsida</taxon>
        <taxon>Liliopsida</taxon>
        <taxon>Poales</taxon>
        <taxon>Poaceae</taxon>
        <taxon>BOP clade</taxon>
        <taxon>Oryzoideae</taxon>
        <taxon>Oryzeae</taxon>
        <taxon>Oryzinae</taxon>
        <taxon>Oryza</taxon>
    </lineage>
</organism>
<sequence>MAPRKPNPASAKGPDPGRVDDDSTAFLGVSLVDDVELAKLVSSGALVEGHAFAPGKVVVPKPIDNRTVVFVVFFEAGLRFPCNVLLPEILRLFQVELLQL</sequence>
<reference evidence="2" key="1">
    <citation type="submission" date="2015-06" db="UniProtKB">
        <authorList>
            <consortium name="EnsemblPlants"/>
        </authorList>
    </citation>
    <scope>IDENTIFICATION</scope>
</reference>